<dbReference type="SUPFAM" id="SSF50978">
    <property type="entry name" value="WD40 repeat-like"/>
    <property type="match status" value="1"/>
</dbReference>
<dbReference type="PANTHER" id="PTHR19920">
    <property type="entry name" value="WD40 PROTEIN CIAO1"/>
    <property type="match status" value="1"/>
</dbReference>
<dbReference type="InterPro" id="IPR015943">
    <property type="entry name" value="WD40/YVTN_repeat-like_dom_sf"/>
</dbReference>
<evidence type="ECO:0000313" key="2">
    <source>
        <dbReference type="Proteomes" id="UP000002313"/>
    </source>
</evidence>
<organism evidence="1 2">
    <name type="scientific">Encephalitozoon intestinalis (strain ATCC 50506)</name>
    <name type="common">Microsporidian parasite</name>
    <name type="synonym">Septata intestinalis</name>
    <dbReference type="NCBI Taxonomy" id="876142"/>
    <lineage>
        <taxon>Eukaryota</taxon>
        <taxon>Fungi</taxon>
        <taxon>Fungi incertae sedis</taxon>
        <taxon>Microsporidia</taxon>
        <taxon>Unikaryonidae</taxon>
        <taxon>Encephalitozoon</taxon>
    </lineage>
</organism>
<dbReference type="InterPro" id="IPR001680">
    <property type="entry name" value="WD40_rpt"/>
</dbReference>
<dbReference type="AlphaFoldDB" id="E0S8Y4"/>
<dbReference type="Pfam" id="PF00400">
    <property type="entry name" value="WD40"/>
    <property type="match status" value="1"/>
</dbReference>
<evidence type="ECO:0008006" key="3">
    <source>
        <dbReference type="Google" id="ProtNLM"/>
    </source>
</evidence>
<dbReference type="OrthoDB" id="284782at2759"/>
<dbReference type="RefSeq" id="XP_003073610.1">
    <property type="nucleotide sequence ID" value="XM_003073564.1"/>
</dbReference>
<dbReference type="Proteomes" id="UP000002313">
    <property type="component" value="Chromosome IX"/>
</dbReference>
<evidence type="ECO:0000313" key="1">
    <source>
        <dbReference type="EMBL" id="ADM12250.1"/>
    </source>
</evidence>
<name>E0S8Y4_ENCIT</name>
<dbReference type="KEGG" id="ein:Eint_091210"/>
<keyword evidence="2" id="KW-1185">Reference proteome</keyword>
<accession>E0S8Y4</accession>
<dbReference type="InterPro" id="IPR036322">
    <property type="entry name" value="WD40_repeat_dom_sf"/>
</dbReference>
<proteinExistence type="predicted"/>
<dbReference type="GO" id="GO:0016226">
    <property type="term" value="P:iron-sulfur cluster assembly"/>
    <property type="evidence" value="ECO:0007669"/>
    <property type="project" value="TreeGrafter"/>
</dbReference>
<dbReference type="VEuPathDB" id="MicrosporidiaDB:Eint_091210"/>
<sequence length="280" mass="31596">MKYKITSKRLDEKILAVHVNGAVYTGGTSRTLVNQDTGEVMCRCRKSIRSIASHGRYICCASYDCTAVLFHDGKVVDVIEGPDTEIKCVGFSEDGRYLAMATRGKSVWVVKIDPEIEIDEIIEDHLHDVKGCVFHKGFLFTYGYDNTIKIYERFDYDDSWELVQSISEKNTVWCVIFHGDKMVCSTEEGTISSYVLRNGWELEACKKLSIFPIYSICSVGRDMAYVLNRNNIGIIDSNLNLTTTIEDIHEDFINGIAYDEGRGRIISGGDDGILNVIEMF</sequence>
<dbReference type="GO" id="GO:0097361">
    <property type="term" value="C:cytosolic [4Fe-4S] assembly targeting complex"/>
    <property type="evidence" value="ECO:0007669"/>
    <property type="project" value="TreeGrafter"/>
</dbReference>
<dbReference type="EMBL" id="CP001950">
    <property type="protein sequence ID" value="ADM12250.1"/>
    <property type="molecule type" value="Genomic_DNA"/>
</dbReference>
<reference evidence="1 2" key="2">
    <citation type="journal article" date="2012" name="Proc. Natl. Acad. Sci. U.S.A.">
        <title>Gain and loss of multiple functionally related, horizontally transferred genes in the reduced genomes of two microsporidian parasites.</title>
        <authorList>
            <person name="Pombert J.-F."/>
            <person name="Selman M."/>
            <person name="Burki F."/>
            <person name="Bardell F.T."/>
            <person name="Farinelli L."/>
            <person name="Solter L.F."/>
            <person name="Whitman D.W."/>
            <person name="Weiss L.M."/>
            <person name="Corradi N."/>
            <person name="Keeling P.J."/>
        </authorList>
    </citation>
    <scope>NUCLEOTIDE SEQUENCE [LARGE SCALE GENOMIC DNA]</scope>
    <source>
        <strain evidence="1 2">ATCC 50506</strain>
    </source>
</reference>
<dbReference type="Gene3D" id="2.130.10.10">
    <property type="entry name" value="YVTN repeat-like/Quinoprotein amine dehydrogenase"/>
    <property type="match status" value="1"/>
</dbReference>
<reference evidence="1 2" key="1">
    <citation type="journal article" date="2010" name="Nat. Commun.">
        <title>The complete sequence of the smallest known nuclear genome from the microsporidian Encephalitozoon intestinalis.</title>
        <authorList>
            <person name="Corradi N."/>
            <person name="Pombert J.-F."/>
            <person name="Farinelli L."/>
            <person name="Didier E.S."/>
            <person name="Keeling P.J."/>
        </authorList>
    </citation>
    <scope>NUCLEOTIDE SEQUENCE [LARGE SCALE GENOMIC DNA]</scope>
    <source>
        <strain evidence="1 2">ATCC 50506</strain>
    </source>
</reference>
<dbReference type="SMART" id="SM00320">
    <property type="entry name" value="WD40"/>
    <property type="match status" value="5"/>
</dbReference>
<protein>
    <recommendedName>
        <fullName evidence="3">WD40 domain-containing protein</fullName>
    </recommendedName>
</protein>
<dbReference type="PANTHER" id="PTHR19920:SF0">
    <property type="entry name" value="CYTOSOLIC IRON-SULFUR PROTEIN ASSEMBLY PROTEIN CIAO1-RELATED"/>
    <property type="match status" value="1"/>
</dbReference>
<gene>
    <name evidence="1" type="ORF">Eint_091210</name>
</gene>
<dbReference type="GeneID" id="9698441"/>
<dbReference type="HOGENOM" id="CLU_087330_0_0_1"/>